<gene>
    <name evidence="2" type="ORF">HYPSUDRAFT_668974</name>
</gene>
<keyword evidence="1" id="KW-0472">Membrane</keyword>
<keyword evidence="3" id="KW-1185">Reference proteome</keyword>
<protein>
    <submittedName>
        <fullName evidence="2">Uncharacterized protein</fullName>
    </submittedName>
</protein>
<evidence type="ECO:0000256" key="1">
    <source>
        <dbReference type="SAM" id="Phobius"/>
    </source>
</evidence>
<organism evidence="2 3">
    <name type="scientific">Hypholoma sublateritium (strain FD-334 SS-4)</name>
    <dbReference type="NCBI Taxonomy" id="945553"/>
    <lineage>
        <taxon>Eukaryota</taxon>
        <taxon>Fungi</taxon>
        <taxon>Dikarya</taxon>
        <taxon>Basidiomycota</taxon>
        <taxon>Agaricomycotina</taxon>
        <taxon>Agaricomycetes</taxon>
        <taxon>Agaricomycetidae</taxon>
        <taxon>Agaricales</taxon>
        <taxon>Agaricineae</taxon>
        <taxon>Strophariaceae</taxon>
        <taxon>Hypholoma</taxon>
    </lineage>
</organism>
<evidence type="ECO:0000313" key="3">
    <source>
        <dbReference type="Proteomes" id="UP000054270"/>
    </source>
</evidence>
<reference evidence="3" key="1">
    <citation type="submission" date="2014-04" db="EMBL/GenBank/DDBJ databases">
        <title>Evolutionary Origins and Diversification of the Mycorrhizal Mutualists.</title>
        <authorList>
            <consortium name="DOE Joint Genome Institute"/>
            <consortium name="Mycorrhizal Genomics Consortium"/>
            <person name="Kohler A."/>
            <person name="Kuo A."/>
            <person name="Nagy L.G."/>
            <person name="Floudas D."/>
            <person name="Copeland A."/>
            <person name="Barry K.W."/>
            <person name="Cichocki N."/>
            <person name="Veneault-Fourrey C."/>
            <person name="LaButti K."/>
            <person name="Lindquist E.A."/>
            <person name="Lipzen A."/>
            <person name="Lundell T."/>
            <person name="Morin E."/>
            <person name="Murat C."/>
            <person name="Riley R."/>
            <person name="Ohm R."/>
            <person name="Sun H."/>
            <person name="Tunlid A."/>
            <person name="Henrissat B."/>
            <person name="Grigoriev I.V."/>
            <person name="Hibbett D.S."/>
            <person name="Martin F."/>
        </authorList>
    </citation>
    <scope>NUCLEOTIDE SEQUENCE [LARGE SCALE GENOMIC DNA]</scope>
    <source>
        <strain evidence="3">FD-334 SS-4</strain>
    </source>
</reference>
<dbReference type="Proteomes" id="UP000054270">
    <property type="component" value="Unassembled WGS sequence"/>
</dbReference>
<proteinExistence type="predicted"/>
<name>A0A0D2MF17_HYPSF</name>
<keyword evidence="1" id="KW-1133">Transmembrane helix</keyword>
<dbReference type="EMBL" id="KN817552">
    <property type="protein sequence ID" value="KJA22178.1"/>
    <property type="molecule type" value="Genomic_DNA"/>
</dbReference>
<evidence type="ECO:0000313" key="2">
    <source>
        <dbReference type="EMBL" id="KJA22178.1"/>
    </source>
</evidence>
<accession>A0A0D2MF17</accession>
<keyword evidence="1" id="KW-0812">Transmembrane</keyword>
<sequence length="179" mass="20064">MSYSHENSPSTHHFPSSVALLLSPSVLSPSPASSASSPAVCIIIHVRLSYEHNYRPVPPINEHLASSATTARRAHARLVIGHHIQLRAPSPFLLRLFLFSLVFLPAFLFFSFYLARRAYVNLHIVPCCAISLPRRYNNPYTYVHFCLPSVCPPHSLYTAPLCVAKGLRVPKPQRENKLK</sequence>
<dbReference type="AlphaFoldDB" id="A0A0D2MF17"/>
<feature type="transmembrane region" description="Helical" evidence="1">
    <location>
        <begin position="92"/>
        <end position="115"/>
    </location>
</feature>